<dbReference type="AlphaFoldDB" id="A0A844FYM6"/>
<dbReference type="Proteomes" id="UP000435649">
    <property type="component" value="Unassembled WGS sequence"/>
</dbReference>
<keyword evidence="3" id="KW-1185">Reference proteome</keyword>
<reference evidence="2 3" key="1">
    <citation type="submission" date="2019-08" db="EMBL/GenBank/DDBJ databases">
        <title>In-depth cultivation of the pig gut microbiome towards novel bacterial diversity and tailored functional studies.</title>
        <authorList>
            <person name="Wylensek D."/>
            <person name="Hitch T.C.A."/>
            <person name="Clavel T."/>
        </authorList>
    </citation>
    <scope>NUCLEOTIDE SEQUENCE [LARGE SCALE GENOMIC DNA]</scope>
    <source>
        <strain evidence="2 3">BBE-744-WT-12</strain>
    </source>
</reference>
<dbReference type="EMBL" id="VUNS01000002">
    <property type="protein sequence ID" value="MST95832.1"/>
    <property type="molecule type" value="Genomic_DNA"/>
</dbReference>
<dbReference type="SUPFAM" id="SSF89562">
    <property type="entry name" value="RraA-like"/>
    <property type="match status" value="1"/>
</dbReference>
<comment type="cofactor">
    <cofactor evidence="1">
        <name>Mg(2+)</name>
        <dbReference type="ChEBI" id="CHEBI:18420"/>
    </cofactor>
</comment>
<keyword evidence="1" id="KW-0479">Metal-binding</keyword>
<dbReference type="Gene3D" id="3.50.30.40">
    <property type="entry name" value="Ribonuclease E inhibitor RraA/RraA-like"/>
    <property type="match status" value="1"/>
</dbReference>
<feature type="binding site" evidence="1">
    <location>
        <begin position="88"/>
        <end position="91"/>
    </location>
    <ligand>
        <name>substrate</name>
    </ligand>
</feature>
<organism evidence="2 3">
    <name type="scientific">Victivallis lenta</name>
    <dbReference type="NCBI Taxonomy" id="2606640"/>
    <lineage>
        <taxon>Bacteria</taxon>
        <taxon>Pseudomonadati</taxon>
        <taxon>Lentisphaerota</taxon>
        <taxon>Lentisphaeria</taxon>
        <taxon>Victivallales</taxon>
        <taxon>Victivallaceae</taxon>
        <taxon>Victivallis</taxon>
    </lineage>
</organism>
<feature type="binding site" evidence="1">
    <location>
        <position position="111"/>
    </location>
    <ligand>
        <name>substrate</name>
    </ligand>
</feature>
<name>A0A844FYM6_9BACT</name>
<dbReference type="GO" id="GO:0046872">
    <property type="term" value="F:metal ion binding"/>
    <property type="evidence" value="ECO:0007669"/>
    <property type="project" value="UniProtKB-KW"/>
</dbReference>
<keyword evidence="1" id="KW-0460">Magnesium</keyword>
<accession>A0A844FYM6</accession>
<sequence length="218" mass="24990">MSEIQKQILDFLKRNRVSTTEVADCLGKTGVLDDIHPVNSGMYSVGVIHYIYGHSESNWSIHEQARDVREGEVVLMDGIHVNKRALAGELICKFLIYYRMAAAVVGMGHMRDANDLIKNRFPVWCRGVTPVGCFNNHVEESEDVKRIVAERRAKYDGGIAVCDDTGVVVIPRDMIGPEFLTRLENIEKQEDIWFNCIDFKKWDTYDTVCLKRYLEEDE</sequence>
<gene>
    <name evidence="2" type="ORF">FYJ85_02085</name>
</gene>
<dbReference type="RefSeq" id="WP_106055793.1">
    <property type="nucleotide sequence ID" value="NZ_VUNS01000002.1"/>
</dbReference>
<evidence type="ECO:0000313" key="2">
    <source>
        <dbReference type="EMBL" id="MST95832.1"/>
    </source>
</evidence>
<dbReference type="Pfam" id="PF03737">
    <property type="entry name" value="RraA-like"/>
    <property type="match status" value="1"/>
</dbReference>
<dbReference type="InterPro" id="IPR036704">
    <property type="entry name" value="RraA/RraA-like_sf"/>
</dbReference>
<comment type="caution">
    <text evidence="2">The sequence shown here is derived from an EMBL/GenBank/DDBJ whole genome shotgun (WGS) entry which is preliminary data.</text>
</comment>
<feature type="binding site" evidence="1">
    <location>
        <position position="112"/>
    </location>
    <ligand>
        <name>Mg(2+)</name>
        <dbReference type="ChEBI" id="CHEBI:18420"/>
    </ligand>
</feature>
<proteinExistence type="predicted"/>
<protein>
    <submittedName>
        <fullName evidence="2">RraA family protein</fullName>
    </submittedName>
</protein>
<evidence type="ECO:0000256" key="1">
    <source>
        <dbReference type="PIRSR" id="PIRSR605493-1"/>
    </source>
</evidence>
<evidence type="ECO:0000313" key="3">
    <source>
        <dbReference type="Proteomes" id="UP000435649"/>
    </source>
</evidence>
<dbReference type="InterPro" id="IPR005493">
    <property type="entry name" value="RraA/RraA-like"/>
</dbReference>